<keyword evidence="1" id="KW-1133">Transmembrane helix</keyword>
<feature type="transmembrane region" description="Helical" evidence="1">
    <location>
        <begin position="12"/>
        <end position="31"/>
    </location>
</feature>
<dbReference type="InterPro" id="IPR005625">
    <property type="entry name" value="PepSY-ass_TM"/>
</dbReference>
<keyword evidence="1" id="KW-0472">Membrane</keyword>
<dbReference type="PATRIC" id="fig|1184267.3.peg.605"/>
<dbReference type="RefSeq" id="WP_015469305.1">
    <property type="nucleotide sequence ID" value="NC_020813.1"/>
</dbReference>
<dbReference type="HOGENOM" id="CLU_124382_0_0_7"/>
<dbReference type="OrthoDB" id="5294804at2"/>
<dbReference type="eggNOG" id="COG3182">
    <property type="taxonomic scope" value="Bacteria"/>
</dbReference>
<name>M4V8N1_9BACT</name>
<proteinExistence type="predicted"/>
<evidence type="ECO:0000313" key="3">
    <source>
        <dbReference type="Proteomes" id="UP000012040"/>
    </source>
</evidence>
<feature type="transmembrane region" description="Helical" evidence="1">
    <location>
        <begin position="135"/>
        <end position="155"/>
    </location>
</feature>
<reference evidence="2 3" key="1">
    <citation type="journal article" date="2013" name="ISME J.">
        <title>By their genes ye shall know them: genomic signatures of predatory bacteria.</title>
        <authorList>
            <person name="Pasternak Z."/>
            <person name="Pietrokovski S."/>
            <person name="Rotem O."/>
            <person name="Gophna U."/>
            <person name="Lurie-Weinberger M.N."/>
            <person name="Jurkevitch E."/>
        </authorList>
    </citation>
    <scope>NUCLEOTIDE SEQUENCE [LARGE SCALE GENOMIC DNA]</scope>
    <source>
        <strain evidence="2 3">JSS</strain>
    </source>
</reference>
<sequence length="165" mass="19227">MNRFFRKWHRWISIVIAIPFTVTLITGLVMATRGFNTWVQPDYPKFKAELKLNFDDILKIAQEVPEAKIQSWKDVSQIDVRPANANIRVRSKHDMWEVQINGETGEITSSAPRRQSFLVSLHEGTYFGPFVRYGIFFPSSLGVLFLMISGIYLIFKHYKTKLSKR</sequence>
<dbReference type="Pfam" id="PF03929">
    <property type="entry name" value="PepSY_TM"/>
    <property type="match status" value="1"/>
</dbReference>
<dbReference type="AlphaFoldDB" id="M4V8N1"/>
<dbReference type="STRING" id="1184267.A11Q_595"/>
<accession>M4V8N1</accession>
<keyword evidence="3" id="KW-1185">Reference proteome</keyword>
<evidence type="ECO:0008006" key="4">
    <source>
        <dbReference type="Google" id="ProtNLM"/>
    </source>
</evidence>
<dbReference type="Proteomes" id="UP000012040">
    <property type="component" value="Chromosome"/>
</dbReference>
<protein>
    <recommendedName>
        <fullName evidence="4">PepSY domain-containing protein</fullName>
    </recommendedName>
</protein>
<evidence type="ECO:0000313" key="2">
    <source>
        <dbReference type="EMBL" id="AGH94815.1"/>
    </source>
</evidence>
<evidence type="ECO:0000256" key="1">
    <source>
        <dbReference type="SAM" id="Phobius"/>
    </source>
</evidence>
<dbReference type="KEGG" id="bex:A11Q_595"/>
<dbReference type="EMBL" id="CP003537">
    <property type="protein sequence ID" value="AGH94815.1"/>
    <property type="molecule type" value="Genomic_DNA"/>
</dbReference>
<organism evidence="2 3">
    <name type="scientific">Pseudobdellovibrio exovorus JSS</name>
    <dbReference type="NCBI Taxonomy" id="1184267"/>
    <lineage>
        <taxon>Bacteria</taxon>
        <taxon>Pseudomonadati</taxon>
        <taxon>Bdellovibrionota</taxon>
        <taxon>Bdellovibrionia</taxon>
        <taxon>Bdellovibrionales</taxon>
        <taxon>Pseudobdellovibrionaceae</taxon>
        <taxon>Pseudobdellovibrio</taxon>
    </lineage>
</organism>
<keyword evidence="1" id="KW-0812">Transmembrane</keyword>
<gene>
    <name evidence="2" type="ORF">A11Q_595</name>
</gene>